<keyword evidence="1" id="KW-0812">Transmembrane</keyword>
<dbReference type="RefSeq" id="WP_165236610.1">
    <property type="nucleotide sequence ID" value="NZ_JAAKZV010000043.1"/>
</dbReference>
<protein>
    <submittedName>
        <fullName evidence="2">Uncharacterized protein</fullName>
    </submittedName>
</protein>
<sequence length="83" mass="9132">MIVFGPVLALAGVGFIIGAVLRNAVSPWIGVLVGGIAVCLGVWSGYRLGLWPLRKVPEEKMDDEMREGVRQFLSDEDDRDDMK</sequence>
<keyword evidence="1" id="KW-0472">Membrane</keyword>
<feature type="transmembrane region" description="Helical" evidence="1">
    <location>
        <begin position="28"/>
        <end position="46"/>
    </location>
</feature>
<organism evidence="2 3">
    <name type="scientific">Streptomyces coryli</name>
    <dbReference type="NCBI Taxonomy" id="1128680"/>
    <lineage>
        <taxon>Bacteria</taxon>
        <taxon>Bacillati</taxon>
        <taxon>Actinomycetota</taxon>
        <taxon>Actinomycetes</taxon>
        <taxon>Kitasatosporales</taxon>
        <taxon>Streptomycetaceae</taxon>
        <taxon>Streptomyces</taxon>
    </lineage>
</organism>
<keyword evidence="1" id="KW-1133">Transmembrane helix</keyword>
<keyword evidence="3" id="KW-1185">Reference proteome</keyword>
<dbReference type="EMBL" id="JAAKZV010000043">
    <property type="protein sequence ID" value="NGN64794.1"/>
    <property type="molecule type" value="Genomic_DNA"/>
</dbReference>
<reference evidence="2 3" key="1">
    <citation type="submission" date="2020-02" db="EMBL/GenBank/DDBJ databases">
        <title>Whole-genome analyses of novel actinobacteria.</title>
        <authorList>
            <person name="Sahin N."/>
        </authorList>
    </citation>
    <scope>NUCLEOTIDE SEQUENCE [LARGE SCALE GENOMIC DNA]</scope>
    <source>
        <strain evidence="2 3">A7024</strain>
    </source>
</reference>
<comment type="caution">
    <text evidence="2">The sequence shown here is derived from an EMBL/GenBank/DDBJ whole genome shotgun (WGS) entry which is preliminary data.</text>
</comment>
<evidence type="ECO:0000256" key="1">
    <source>
        <dbReference type="SAM" id="Phobius"/>
    </source>
</evidence>
<gene>
    <name evidence="2" type="ORF">G5C51_12900</name>
</gene>
<dbReference type="Proteomes" id="UP000481583">
    <property type="component" value="Unassembled WGS sequence"/>
</dbReference>
<accession>A0A6G4TY33</accession>
<dbReference type="AlphaFoldDB" id="A0A6G4TY33"/>
<evidence type="ECO:0000313" key="2">
    <source>
        <dbReference type="EMBL" id="NGN64794.1"/>
    </source>
</evidence>
<name>A0A6G4TY33_9ACTN</name>
<evidence type="ECO:0000313" key="3">
    <source>
        <dbReference type="Proteomes" id="UP000481583"/>
    </source>
</evidence>
<proteinExistence type="predicted"/>